<proteinExistence type="predicted"/>
<evidence type="ECO:0000313" key="2">
    <source>
        <dbReference type="EMBL" id="KAL0274079.1"/>
    </source>
</evidence>
<feature type="region of interest" description="Disordered" evidence="1">
    <location>
        <begin position="45"/>
        <end position="65"/>
    </location>
</feature>
<accession>A0AAW2HW70</accession>
<comment type="caution">
    <text evidence="2">The sequence shown here is derived from an EMBL/GenBank/DDBJ whole genome shotgun (WGS) entry which is preliminary data.</text>
</comment>
<evidence type="ECO:0000256" key="1">
    <source>
        <dbReference type="SAM" id="MobiDB-lite"/>
    </source>
</evidence>
<dbReference type="AlphaFoldDB" id="A0AAW2HW70"/>
<sequence length="92" mass="10217">MINFRVFGVEYPKRLETVNRIRIRIFSAEVTGSSGSKEGVGRILRREIRTPGTASQSRSRGQRRNKGLQLGTILCDLCLGLAVGSRPTPLPY</sequence>
<protein>
    <submittedName>
        <fullName evidence="2">Uncharacterized protein</fullName>
    </submittedName>
</protein>
<reference evidence="2" key="1">
    <citation type="journal article" date="2024" name="Gigascience">
        <title>Chromosome-level genome of the poultry shaft louse Menopon gallinae provides insight into the host-switching and adaptive evolution of parasitic lice.</title>
        <authorList>
            <person name="Xu Y."/>
            <person name="Ma L."/>
            <person name="Liu S."/>
            <person name="Liang Y."/>
            <person name="Liu Q."/>
            <person name="He Z."/>
            <person name="Tian L."/>
            <person name="Duan Y."/>
            <person name="Cai W."/>
            <person name="Li H."/>
            <person name="Song F."/>
        </authorList>
    </citation>
    <scope>NUCLEOTIDE SEQUENCE</scope>
    <source>
        <strain evidence="2">Cailab_2023a</strain>
    </source>
</reference>
<dbReference type="EMBL" id="JARGDH010000003">
    <property type="protein sequence ID" value="KAL0274079.1"/>
    <property type="molecule type" value="Genomic_DNA"/>
</dbReference>
<name>A0AAW2HW70_9NEOP</name>
<gene>
    <name evidence="2" type="ORF">PYX00_006594</name>
</gene>
<organism evidence="2">
    <name type="scientific">Menopon gallinae</name>
    <name type="common">poultry shaft louse</name>
    <dbReference type="NCBI Taxonomy" id="328185"/>
    <lineage>
        <taxon>Eukaryota</taxon>
        <taxon>Metazoa</taxon>
        <taxon>Ecdysozoa</taxon>
        <taxon>Arthropoda</taxon>
        <taxon>Hexapoda</taxon>
        <taxon>Insecta</taxon>
        <taxon>Pterygota</taxon>
        <taxon>Neoptera</taxon>
        <taxon>Paraneoptera</taxon>
        <taxon>Psocodea</taxon>
        <taxon>Troctomorpha</taxon>
        <taxon>Phthiraptera</taxon>
        <taxon>Amblycera</taxon>
        <taxon>Menoponidae</taxon>
        <taxon>Menopon</taxon>
    </lineage>
</organism>